<dbReference type="SUPFAM" id="SSF46689">
    <property type="entry name" value="Homeodomain-like"/>
    <property type="match status" value="1"/>
</dbReference>
<dbReference type="Pfam" id="PF00440">
    <property type="entry name" value="TetR_N"/>
    <property type="match status" value="1"/>
</dbReference>
<dbReference type="InterPro" id="IPR009057">
    <property type="entry name" value="Homeodomain-like_sf"/>
</dbReference>
<gene>
    <name evidence="4" type="ORF">NBRC116187_02180</name>
</gene>
<evidence type="ECO:0000259" key="3">
    <source>
        <dbReference type="PROSITE" id="PS50977"/>
    </source>
</evidence>
<accession>A0ABP9ZK57</accession>
<name>A0ABP9ZK57_9GAMM</name>
<dbReference type="PANTHER" id="PTHR30055:SF187">
    <property type="entry name" value="TRANSCRIPTIONAL REGULATORY PROTEIN"/>
    <property type="match status" value="1"/>
</dbReference>
<dbReference type="Gene3D" id="1.10.357.10">
    <property type="entry name" value="Tetracycline Repressor, domain 2"/>
    <property type="match status" value="1"/>
</dbReference>
<dbReference type="PANTHER" id="PTHR30055">
    <property type="entry name" value="HTH-TYPE TRANSCRIPTIONAL REGULATOR RUTR"/>
    <property type="match status" value="1"/>
</dbReference>
<evidence type="ECO:0000256" key="2">
    <source>
        <dbReference type="PROSITE-ProRule" id="PRU00335"/>
    </source>
</evidence>
<evidence type="ECO:0000313" key="5">
    <source>
        <dbReference type="Proteomes" id="UP001486808"/>
    </source>
</evidence>
<dbReference type="InterPro" id="IPR036271">
    <property type="entry name" value="Tet_transcr_reg_TetR-rel_C_sf"/>
</dbReference>
<dbReference type="InterPro" id="IPR001647">
    <property type="entry name" value="HTH_TetR"/>
</dbReference>
<sequence>MPKPNRKDSILDAALACITEVGADATTIEMIRERSGASIGSLYHHFGNKERILASLYFEGLRRYAERLDVNLAAAAQATECISALVTSYIDWVVENPDWARFILHSRGRIEAGEMGEQLKTINREHYVRLQTRLQTYREQGCFRDLPPECFASIIIGPAHDMARNWLAGRLSKNLVEYREMLAETAWLAVRATPDQPPQ</sequence>
<keyword evidence="5" id="KW-1185">Reference proteome</keyword>
<dbReference type="Proteomes" id="UP001486808">
    <property type="component" value="Unassembled WGS sequence"/>
</dbReference>
<evidence type="ECO:0000313" key="4">
    <source>
        <dbReference type="EMBL" id="GAA6129858.1"/>
    </source>
</evidence>
<dbReference type="PROSITE" id="PS50977">
    <property type="entry name" value="HTH_TETR_2"/>
    <property type="match status" value="1"/>
</dbReference>
<dbReference type="RefSeq" id="WP_353385726.1">
    <property type="nucleotide sequence ID" value="NZ_BAABWD010000001.1"/>
</dbReference>
<dbReference type="EMBL" id="BAABWD010000001">
    <property type="protein sequence ID" value="GAA6129858.1"/>
    <property type="molecule type" value="Genomic_DNA"/>
</dbReference>
<proteinExistence type="predicted"/>
<comment type="caution">
    <text evidence="4">The sequence shown here is derived from an EMBL/GenBank/DDBJ whole genome shotgun (WGS) entry which is preliminary data.</text>
</comment>
<reference evidence="4 5" key="1">
    <citation type="submission" date="2024-04" db="EMBL/GenBank/DDBJ databases">
        <title>Draft genome sequence of Halopseudomonas sabulinigri NBRC 116187.</title>
        <authorList>
            <person name="Miyakawa T."/>
            <person name="Kusuya Y."/>
            <person name="Miura T."/>
        </authorList>
    </citation>
    <scope>NUCLEOTIDE SEQUENCE [LARGE SCALE GENOMIC DNA]</scope>
    <source>
        <strain evidence="4 5">4NH20-0042</strain>
    </source>
</reference>
<keyword evidence="1 2" id="KW-0238">DNA-binding</keyword>
<evidence type="ECO:0000256" key="1">
    <source>
        <dbReference type="ARBA" id="ARBA00023125"/>
    </source>
</evidence>
<dbReference type="InterPro" id="IPR050109">
    <property type="entry name" value="HTH-type_TetR-like_transc_reg"/>
</dbReference>
<dbReference type="PRINTS" id="PR00455">
    <property type="entry name" value="HTHTETR"/>
</dbReference>
<protein>
    <submittedName>
        <fullName evidence="4">TetR/AcrR family transcriptional regulator</fullName>
    </submittedName>
</protein>
<feature type="domain" description="HTH tetR-type" evidence="3">
    <location>
        <begin position="4"/>
        <end position="64"/>
    </location>
</feature>
<feature type="DNA-binding region" description="H-T-H motif" evidence="2">
    <location>
        <begin position="27"/>
        <end position="46"/>
    </location>
</feature>
<dbReference type="SUPFAM" id="SSF48498">
    <property type="entry name" value="Tetracyclin repressor-like, C-terminal domain"/>
    <property type="match status" value="1"/>
</dbReference>
<organism evidence="4 5">
    <name type="scientific">Halopseudomonas sabulinigri</name>
    <dbReference type="NCBI Taxonomy" id="472181"/>
    <lineage>
        <taxon>Bacteria</taxon>
        <taxon>Pseudomonadati</taxon>
        <taxon>Pseudomonadota</taxon>
        <taxon>Gammaproteobacteria</taxon>
        <taxon>Pseudomonadales</taxon>
        <taxon>Pseudomonadaceae</taxon>
        <taxon>Halopseudomonas</taxon>
    </lineage>
</organism>